<gene>
    <name evidence="2" type="ORF">SAMN06265220_11035</name>
</gene>
<evidence type="ECO:0000313" key="3">
    <source>
        <dbReference type="Proteomes" id="UP000319267"/>
    </source>
</evidence>
<organism evidence="2 3">
    <name type="scientific">Flavobacterium nitrogenifigens</name>
    <dbReference type="NCBI Taxonomy" id="1617283"/>
    <lineage>
        <taxon>Bacteria</taxon>
        <taxon>Pseudomonadati</taxon>
        <taxon>Bacteroidota</taxon>
        <taxon>Flavobacteriia</taxon>
        <taxon>Flavobacteriales</taxon>
        <taxon>Flavobacteriaceae</taxon>
        <taxon>Flavobacterium</taxon>
    </lineage>
</organism>
<dbReference type="EMBL" id="FXTQ01000010">
    <property type="protein sequence ID" value="SMO94432.1"/>
    <property type="molecule type" value="Genomic_DNA"/>
</dbReference>
<feature type="domain" description="Outer membrane protein beta-barrel" evidence="1">
    <location>
        <begin position="34"/>
        <end position="223"/>
    </location>
</feature>
<accession>A0A521FE07</accession>
<keyword evidence="3" id="KW-1185">Reference proteome</keyword>
<reference evidence="2 3" key="1">
    <citation type="submission" date="2017-05" db="EMBL/GenBank/DDBJ databases">
        <authorList>
            <person name="Varghese N."/>
            <person name="Submissions S."/>
        </authorList>
    </citation>
    <scope>NUCLEOTIDE SEQUENCE [LARGE SCALE GENOMIC DNA]</scope>
    <source>
        <strain evidence="2 3">DSM 29982</strain>
    </source>
</reference>
<protein>
    <submittedName>
        <fullName evidence="2">Outer membrane protein beta-barrel domain-containing protein</fullName>
    </submittedName>
</protein>
<dbReference type="InterPro" id="IPR025665">
    <property type="entry name" value="Beta-barrel_OMP_2"/>
</dbReference>
<evidence type="ECO:0000313" key="2">
    <source>
        <dbReference type="EMBL" id="SMO94432.1"/>
    </source>
</evidence>
<dbReference type="Proteomes" id="UP000319267">
    <property type="component" value="Unassembled WGS sequence"/>
</dbReference>
<name>A0A521FE07_9FLAO</name>
<proteinExistence type="predicted"/>
<dbReference type="Pfam" id="PF13568">
    <property type="entry name" value="OMP_b-brl_2"/>
    <property type="match status" value="1"/>
</dbReference>
<sequence length="259" mass="28922">MFFVGLQFSSMVIYKKMKKIILLLLLVSTKSLLAQGDREITYGLFGGGIYSKMSNLPDVIVPKGIYEGYTLKEEGKFGGMGGFFINWKYPYAKVAIQTEISYSGQGTDLNYEDVKGLKYKMTFGYSYINVGAQFKYYPAEGFYIGVGPYVGFNIASDNIKYSSNAQELFADSGVYFEPDANVQKVLKESLTGKNYFYGVLSAGYEFGNNLSIGARYSLGLTDALMTEENGHRYSENKNKINSISLIIGYSFDFDDLGNF</sequence>
<dbReference type="AlphaFoldDB" id="A0A521FE07"/>
<evidence type="ECO:0000259" key="1">
    <source>
        <dbReference type="Pfam" id="PF13568"/>
    </source>
</evidence>